<dbReference type="InterPro" id="IPR020810">
    <property type="entry name" value="Enolase_C"/>
</dbReference>
<dbReference type="Ensembl" id="ENSMAMT00000060600.1">
    <property type="protein sequence ID" value="ENSMAMP00000055719.1"/>
    <property type="gene ID" value="ENSMAMG00000018899.2"/>
</dbReference>
<keyword evidence="4 10" id="KW-0460">Magnesium</keyword>
<dbReference type="InterPro" id="IPR036849">
    <property type="entry name" value="Enolase-like_C_sf"/>
</dbReference>
<evidence type="ECO:0000256" key="8">
    <source>
        <dbReference type="PIRSR" id="PIRSR001400-1"/>
    </source>
</evidence>
<feature type="binding site" evidence="9">
    <location>
        <position position="132"/>
    </location>
    <ligand>
        <name>substrate</name>
    </ligand>
</feature>
<dbReference type="UniPathway" id="UPA00109">
    <property type="reaction ID" value="UER00187"/>
</dbReference>
<dbReference type="GO" id="GO:0006096">
    <property type="term" value="P:glycolytic process"/>
    <property type="evidence" value="ECO:0007669"/>
    <property type="project" value="UniProtKB-UniPathway"/>
</dbReference>
<dbReference type="SMART" id="SM01193">
    <property type="entry name" value="Enolase_N"/>
    <property type="match status" value="1"/>
</dbReference>
<evidence type="ECO:0000256" key="1">
    <source>
        <dbReference type="ARBA" id="ARBA00005031"/>
    </source>
</evidence>
<dbReference type="GO" id="GO:0000015">
    <property type="term" value="C:phosphopyruvate hydratase complex"/>
    <property type="evidence" value="ECO:0007669"/>
    <property type="project" value="InterPro"/>
</dbReference>
<keyword evidence="10" id="KW-0479">Metal-binding</keyword>
<keyword evidence="6" id="KW-0456">Lyase</keyword>
<feature type="binding site" evidence="9">
    <location>
        <position position="368"/>
    </location>
    <ligand>
        <name>substrate</name>
    </ligand>
</feature>
<feature type="binding site" evidence="9">
    <location>
        <position position="292"/>
    </location>
    <ligand>
        <name>substrate</name>
    </ligand>
</feature>
<dbReference type="SUPFAM" id="SSF51604">
    <property type="entry name" value="Enolase C-terminal domain-like"/>
    <property type="match status" value="1"/>
</dbReference>
<feature type="binding site" evidence="9">
    <location>
        <position position="141"/>
    </location>
    <ligand>
        <name>substrate</name>
    </ligand>
</feature>
<feature type="active site" description="Proton acceptor" evidence="8">
    <location>
        <position position="317"/>
    </location>
</feature>
<evidence type="ECO:0000313" key="14">
    <source>
        <dbReference type="Proteomes" id="UP000261640"/>
    </source>
</evidence>
<feature type="binding site" evidence="10">
    <location>
        <position position="292"/>
    </location>
    <ligand>
        <name>Mg(2+)</name>
        <dbReference type="ChEBI" id="CHEBI:18420"/>
    </ligand>
</feature>
<dbReference type="HAMAP" id="MF_00318">
    <property type="entry name" value="Enolase"/>
    <property type="match status" value="1"/>
</dbReference>
<dbReference type="InterPro" id="IPR000941">
    <property type="entry name" value="Enolase"/>
</dbReference>
<protein>
    <recommendedName>
        <fullName evidence="3">phosphopyruvate hydratase</fullName>
        <ecNumber evidence="3">4.2.1.11</ecNumber>
    </recommendedName>
    <alternativeName>
        <fullName evidence="7">2-phospho-D-glycerate hydro-lyase</fullName>
    </alternativeName>
</protein>
<dbReference type="Pfam" id="PF03952">
    <property type="entry name" value="Enolase_N"/>
    <property type="match status" value="2"/>
</dbReference>
<feature type="binding site" evidence="10">
    <location>
        <position position="219"/>
    </location>
    <ligand>
        <name>Mg(2+)</name>
        <dbReference type="ChEBI" id="CHEBI:18420"/>
    </ligand>
</feature>
<dbReference type="GO" id="GO:0000287">
    <property type="term" value="F:magnesium ion binding"/>
    <property type="evidence" value="ECO:0007669"/>
    <property type="project" value="InterPro"/>
</dbReference>
<evidence type="ECO:0000256" key="6">
    <source>
        <dbReference type="ARBA" id="ARBA00023239"/>
    </source>
</evidence>
<dbReference type="InterPro" id="IPR020811">
    <property type="entry name" value="Enolase_N"/>
</dbReference>
<sequence>MSIVSVVAREILDSRGNPTVEVDLHTEKGLFRAAVPSGASTGIYEALELRDGDKSRYKGKGETTDQHTCTFLFFKHREGFGANAILGVSLAICKAGAAEKDVPLYRHIADLAGNTELVLPVPAFNVINGGSHAGNKLAMQEFMVLPVGAESFKEALRIGSELYHTLKGVIQEKYGQDATNVGDEGGFAPNILENSEALDLLQTAIEKAGFTDKVVVGMDVAASEFYREGKYDLDFKSPPDPERHITAEELADIYQGFVNNYPVVSIEDPFDQDDWEAWSRLTAQVGIQVVGDDLTVTNPKRIEKAAEERACNCLLLKVNQIGSVTEAIQACKLAQANGWGVMVSHRSGETEDTFIADLVVGLCTGQIKTGAPCRSERLAKYNQLMRSVHCTHCPPVSLYQGTFGRNKNMVSLYSDSKLKKQQRSWSAHTSTQTKKPFKPTWRLKRNWGNELLKNY</sequence>
<reference evidence="13" key="1">
    <citation type="submission" date="2025-08" db="UniProtKB">
        <authorList>
            <consortium name="Ensembl"/>
        </authorList>
    </citation>
    <scope>IDENTIFICATION</scope>
</reference>
<evidence type="ECO:0000256" key="3">
    <source>
        <dbReference type="ARBA" id="ARBA00012058"/>
    </source>
</evidence>
<dbReference type="EC" id="4.2.1.11" evidence="3"/>
<dbReference type="Gene3D" id="3.30.390.10">
    <property type="entry name" value="Enolase-like, N-terminal domain"/>
    <property type="match status" value="2"/>
</dbReference>
<evidence type="ECO:0000259" key="11">
    <source>
        <dbReference type="SMART" id="SM01192"/>
    </source>
</evidence>
<feature type="domain" description="Enolase C-terminal TIM barrel" evidence="11">
    <location>
        <begin position="116"/>
        <end position="407"/>
    </location>
</feature>
<evidence type="ECO:0000313" key="13">
    <source>
        <dbReference type="Ensembl" id="ENSMAMP00000055719.1"/>
    </source>
</evidence>
<evidence type="ECO:0000256" key="4">
    <source>
        <dbReference type="ARBA" id="ARBA00022842"/>
    </source>
</evidence>
<accession>A0A7N8XUV6</accession>
<dbReference type="SMART" id="SM01192">
    <property type="entry name" value="Enolase_C"/>
    <property type="match status" value="1"/>
</dbReference>
<feature type="binding site" evidence="9">
    <location>
        <position position="267"/>
    </location>
    <ligand>
        <name>substrate</name>
    </ligand>
</feature>
<comment type="cofactor">
    <cofactor evidence="10">
        <name>Mg(2+)</name>
        <dbReference type="ChEBI" id="CHEBI:18420"/>
    </cofactor>
    <text evidence="10">Mg(2+) is required for catalysis and for stabilizing the dimer.</text>
</comment>
<dbReference type="InterPro" id="IPR020809">
    <property type="entry name" value="Enolase_CS"/>
</dbReference>
<organism evidence="13 14">
    <name type="scientific">Mastacembelus armatus</name>
    <name type="common">zig-zag eel</name>
    <dbReference type="NCBI Taxonomy" id="205130"/>
    <lineage>
        <taxon>Eukaryota</taxon>
        <taxon>Metazoa</taxon>
        <taxon>Chordata</taxon>
        <taxon>Craniata</taxon>
        <taxon>Vertebrata</taxon>
        <taxon>Euteleostomi</taxon>
        <taxon>Actinopterygii</taxon>
        <taxon>Neopterygii</taxon>
        <taxon>Teleostei</taxon>
        <taxon>Neoteleostei</taxon>
        <taxon>Acanthomorphata</taxon>
        <taxon>Anabantaria</taxon>
        <taxon>Synbranchiformes</taxon>
        <taxon>Mastacembelidae</taxon>
        <taxon>Mastacembelus</taxon>
    </lineage>
</organism>
<dbReference type="SUPFAM" id="SSF54826">
    <property type="entry name" value="Enolase N-terminal domain-like"/>
    <property type="match status" value="1"/>
</dbReference>
<dbReference type="SFLD" id="SFLDG00178">
    <property type="entry name" value="enolase"/>
    <property type="match status" value="1"/>
</dbReference>
<feature type="domain" description="Enolase N-terminal" evidence="12">
    <location>
        <begin position="3"/>
        <end position="108"/>
    </location>
</feature>
<comment type="similarity">
    <text evidence="2">Belongs to the enolase family.</text>
</comment>
<evidence type="ECO:0000256" key="9">
    <source>
        <dbReference type="PIRSR" id="PIRSR001400-2"/>
    </source>
</evidence>
<reference evidence="13" key="2">
    <citation type="submission" date="2025-09" db="UniProtKB">
        <authorList>
            <consortium name="Ensembl"/>
        </authorList>
    </citation>
    <scope>IDENTIFICATION</scope>
</reference>
<dbReference type="Pfam" id="PF00113">
    <property type="entry name" value="Enolase_C"/>
    <property type="match status" value="1"/>
</dbReference>
<evidence type="ECO:0000259" key="12">
    <source>
        <dbReference type="SMART" id="SM01193"/>
    </source>
</evidence>
<dbReference type="FunFam" id="3.20.20.120:FF:000002">
    <property type="entry name" value="Enolase 1"/>
    <property type="match status" value="1"/>
</dbReference>
<dbReference type="PIRSF" id="PIRSF001400">
    <property type="entry name" value="Enolase"/>
    <property type="match status" value="1"/>
</dbReference>
<feature type="active site" description="Proton donor" evidence="8">
    <location>
        <position position="184"/>
    </location>
</feature>
<dbReference type="GO" id="GO:0004634">
    <property type="term" value="F:phosphopyruvate hydratase activity"/>
    <property type="evidence" value="ECO:0007669"/>
    <property type="project" value="UniProtKB-EC"/>
</dbReference>
<evidence type="ECO:0000256" key="7">
    <source>
        <dbReference type="ARBA" id="ARBA00031125"/>
    </source>
</evidence>
<keyword evidence="14" id="KW-1185">Reference proteome</keyword>
<dbReference type="AlphaFoldDB" id="A0A7N8XUV6"/>
<keyword evidence="5" id="KW-0324">Glycolysis</keyword>
<dbReference type="PANTHER" id="PTHR11902:SF10">
    <property type="entry name" value="GAMMA-ENOLASE"/>
    <property type="match status" value="1"/>
</dbReference>
<comment type="pathway">
    <text evidence="1">Carbohydrate degradation; glycolysis; pyruvate from D-glyceraldehyde 3-phosphate: step 4/5.</text>
</comment>
<dbReference type="PRINTS" id="PR00148">
    <property type="entry name" value="ENOLASE"/>
</dbReference>
<dbReference type="PROSITE" id="PS00164">
    <property type="entry name" value="ENOLASE"/>
    <property type="match status" value="1"/>
</dbReference>
<dbReference type="Gene3D" id="3.20.20.120">
    <property type="entry name" value="Enolase-like C-terminal domain"/>
    <property type="match status" value="1"/>
</dbReference>
<proteinExistence type="inferred from homology"/>
<evidence type="ECO:0000256" key="2">
    <source>
        <dbReference type="ARBA" id="ARBA00009604"/>
    </source>
</evidence>
<dbReference type="InterPro" id="IPR029017">
    <property type="entry name" value="Enolase-like_N"/>
</dbReference>
<evidence type="ECO:0000256" key="10">
    <source>
        <dbReference type="PIRSR" id="PIRSR001400-3"/>
    </source>
</evidence>
<evidence type="ECO:0000256" key="5">
    <source>
        <dbReference type="ARBA" id="ARBA00023152"/>
    </source>
</evidence>
<dbReference type="Proteomes" id="UP000261640">
    <property type="component" value="Unplaced"/>
</dbReference>
<feature type="binding site" evidence="9">
    <location>
        <begin position="344"/>
        <end position="347"/>
    </location>
    <ligand>
        <name>substrate</name>
    </ligand>
</feature>
<feature type="binding site" evidence="10">
    <location>
        <position position="267"/>
    </location>
    <ligand>
        <name>Mg(2+)</name>
        <dbReference type="ChEBI" id="CHEBI:18420"/>
    </ligand>
</feature>
<dbReference type="CDD" id="cd03313">
    <property type="entry name" value="enolase"/>
    <property type="match status" value="1"/>
</dbReference>
<dbReference type="PANTHER" id="PTHR11902">
    <property type="entry name" value="ENOLASE"/>
    <property type="match status" value="1"/>
</dbReference>
<name>A0A7N8XUV6_9TELE</name>
<dbReference type="GeneTree" id="ENSGT00950000182805"/>
<dbReference type="SFLD" id="SFLDS00001">
    <property type="entry name" value="Enolase"/>
    <property type="match status" value="1"/>
</dbReference>